<evidence type="ECO:0000313" key="5">
    <source>
        <dbReference type="EMBL" id="CAF3823807.1"/>
    </source>
</evidence>
<evidence type="ECO:0000313" key="7">
    <source>
        <dbReference type="Proteomes" id="UP000663829"/>
    </source>
</evidence>
<evidence type="ECO:0000313" key="6">
    <source>
        <dbReference type="EMBL" id="CAF3893595.1"/>
    </source>
</evidence>
<comment type="caution">
    <text evidence="3">The sequence shown here is derived from an EMBL/GenBank/DDBJ whole genome shotgun (WGS) entry which is preliminary data.</text>
</comment>
<dbReference type="SUPFAM" id="SSF51055">
    <property type="entry name" value="Carbohydrate binding domain"/>
    <property type="match status" value="2"/>
</dbReference>
<dbReference type="GO" id="GO:0005576">
    <property type="term" value="C:extracellular region"/>
    <property type="evidence" value="ECO:0007669"/>
    <property type="project" value="InterPro"/>
</dbReference>
<dbReference type="Proteomes" id="UP000677228">
    <property type="component" value="Unassembled WGS sequence"/>
</dbReference>
<dbReference type="InterPro" id="IPR003610">
    <property type="entry name" value="CBM5/12"/>
</dbReference>
<protein>
    <recommendedName>
        <fullName evidence="2">Chitin-binding type-3 domain-containing protein</fullName>
    </recommendedName>
</protein>
<name>A0A814KRN9_9BILA</name>
<dbReference type="EMBL" id="CAJNOK010010617">
    <property type="protein sequence ID" value="CAF1120247.1"/>
    <property type="molecule type" value="Genomic_DNA"/>
</dbReference>
<dbReference type="GO" id="GO:0030246">
    <property type="term" value="F:carbohydrate binding"/>
    <property type="evidence" value="ECO:0007669"/>
    <property type="project" value="InterPro"/>
</dbReference>
<gene>
    <name evidence="3" type="ORF">GPM918_LOCUS16465</name>
    <name evidence="4" type="ORF">OVA965_LOCUS20145</name>
    <name evidence="5" type="ORF">SRO942_LOCUS16465</name>
    <name evidence="6" type="ORF">TMI583_LOCUS20434</name>
</gene>
<dbReference type="CDD" id="cd12215">
    <property type="entry name" value="ChiC_BD"/>
    <property type="match status" value="1"/>
</dbReference>
<dbReference type="AlphaFoldDB" id="A0A814KRN9"/>
<accession>A0A814KRN9</accession>
<feature type="domain" description="Chitin-binding type-3" evidence="2">
    <location>
        <begin position="71"/>
        <end position="120"/>
    </location>
</feature>
<dbReference type="Gene3D" id="2.10.10.20">
    <property type="entry name" value="Carbohydrate-binding module superfamily 5/12"/>
    <property type="match status" value="2"/>
</dbReference>
<reference evidence="3" key="1">
    <citation type="submission" date="2021-02" db="EMBL/GenBank/DDBJ databases">
        <authorList>
            <person name="Nowell W R."/>
        </authorList>
    </citation>
    <scope>NUCLEOTIDE SEQUENCE</scope>
</reference>
<evidence type="ECO:0000259" key="2">
    <source>
        <dbReference type="SMART" id="SM00495"/>
    </source>
</evidence>
<evidence type="ECO:0000313" key="3">
    <source>
        <dbReference type="EMBL" id="CAF1054650.1"/>
    </source>
</evidence>
<dbReference type="Proteomes" id="UP000663829">
    <property type="component" value="Unassembled WGS sequence"/>
</dbReference>
<evidence type="ECO:0000313" key="4">
    <source>
        <dbReference type="EMBL" id="CAF1120247.1"/>
    </source>
</evidence>
<dbReference type="InterPro" id="IPR036573">
    <property type="entry name" value="CBM_sf_5/12"/>
</dbReference>
<dbReference type="Proteomes" id="UP000681722">
    <property type="component" value="Unassembled WGS sequence"/>
</dbReference>
<dbReference type="EMBL" id="CAJOBA010017007">
    <property type="protein sequence ID" value="CAF3893595.1"/>
    <property type="molecule type" value="Genomic_DNA"/>
</dbReference>
<keyword evidence="1" id="KW-0378">Hydrolase</keyword>
<sequence length="124" mass="13518">MGTCFPLWNSNSVYNANENVSENSINYMAAYYSHGADPATNNGPVSSGQEWIPLGSCLWLNTTVSATVACYATYSSSTAYSTGSLISYLNINYEACYYSLNRDPSVYNGITCSGQNWKTLTACY</sequence>
<dbReference type="SMART" id="SM00495">
    <property type="entry name" value="ChtBD3"/>
    <property type="match status" value="2"/>
</dbReference>
<organism evidence="3 7">
    <name type="scientific">Didymodactylos carnosus</name>
    <dbReference type="NCBI Taxonomy" id="1234261"/>
    <lineage>
        <taxon>Eukaryota</taxon>
        <taxon>Metazoa</taxon>
        <taxon>Spiralia</taxon>
        <taxon>Gnathifera</taxon>
        <taxon>Rotifera</taxon>
        <taxon>Eurotatoria</taxon>
        <taxon>Bdelloidea</taxon>
        <taxon>Philodinida</taxon>
        <taxon>Philodinidae</taxon>
        <taxon>Didymodactylos</taxon>
    </lineage>
</organism>
<feature type="domain" description="Chitin-binding type-3" evidence="2">
    <location>
        <begin position="5"/>
        <end position="54"/>
    </location>
</feature>
<dbReference type="GO" id="GO:0005975">
    <property type="term" value="P:carbohydrate metabolic process"/>
    <property type="evidence" value="ECO:0007669"/>
    <property type="project" value="InterPro"/>
</dbReference>
<dbReference type="EMBL" id="CAJOBC010004332">
    <property type="protein sequence ID" value="CAF3823807.1"/>
    <property type="molecule type" value="Genomic_DNA"/>
</dbReference>
<keyword evidence="7" id="KW-1185">Reference proteome</keyword>
<proteinExistence type="predicted"/>
<evidence type="ECO:0000256" key="1">
    <source>
        <dbReference type="ARBA" id="ARBA00022801"/>
    </source>
</evidence>
<dbReference type="EMBL" id="CAJNOQ010004332">
    <property type="protein sequence ID" value="CAF1054650.1"/>
    <property type="molecule type" value="Genomic_DNA"/>
</dbReference>
<dbReference type="Proteomes" id="UP000682733">
    <property type="component" value="Unassembled WGS sequence"/>
</dbReference>
<dbReference type="GO" id="GO:0004553">
    <property type="term" value="F:hydrolase activity, hydrolyzing O-glycosyl compounds"/>
    <property type="evidence" value="ECO:0007669"/>
    <property type="project" value="InterPro"/>
</dbReference>